<evidence type="ECO:0000256" key="1">
    <source>
        <dbReference type="SAM" id="MobiDB-lite"/>
    </source>
</evidence>
<dbReference type="EMBL" id="HBGU01085240">
    <property type="protein sequence ID" value="CAD9553891.1"/>
    <property type="molecule type" value="Transcribed_RNA"/>
</dbReference>
<sequence>MSAGATPRIKGSVGFANDETHRDNAIPRASFGSASAREQSTGFGTTSSKAAFRSKSSFSSTSRLRSNLAADLMRELDLPSPRTVARAEAAAKETHRRLAELGVAGPQPLQPLLRHRADDSTDWERSAGLPPLPANTSSPTTGSSPRARRSIMRLPPAYMAPSAQQQPAMEFFGPPVPSSAFVLPSMFDQSGPNLLLKQAKMLPPSETFANALYDLKPLCDERFASAPGLTPSMTLPELRSGNAQRVADGTARLPRGQAPGLYRNPGRPRPGQKQFGRPPAQPIIGVMRPLSSSRSRSYGGLPPTELTDRITRLREQNAALSAQHAAIGAFVKDASQGVTQRVSPRSGRSPPRAGSMLTSASAPTLIATEWRMAKFGNDEGDWRAESIGA</sequence>
<gene>
    <name evidence="2" type="ORF">CBRE1094_LOCUS46521</name>
</gene>
<feature type="compositionally biased region" description="Polar residues" evidence="1">
    <location>
        <begin position="32"/>
        <end position="45"/>
    </location>
</feature>
<feature type="compositionally biased region" description="Polar residues" evidence="1">
    <location>
        <begin position="134"/>
        <end position="144"/>
    </location>
</feature>
<feature type="region of interest" description="Disordered" evidence="1">
    <location>
        <begin position="1"/>
        <end position="63"/>
    </location>
</feature>
<feature type="region of interest" description="Disordered" evidence="1">
    <location>
        <begin position="334"/>
        <end position="361"/>
    </location>
</feature>
<feature type="compositionally biased region" description="Low complexity" evidence="1">
    <location>
        <begin position="46"/>
        <end position="63"/>
    </location>
</feature>
<feature type="region of interest" description="Disordered" evidence="1">
    <location>
        <begin position="117"/>
        <end position="147"/>
    </location>
</feature>
<proteinExistence type="predicted"/>
<reference evidence="2" key="1">
    <citation type="submission" date="2021-01" db="EMBL/GenBank/DDBJ databases">
        <authorList>
            <person name="Corre E."/>
            <person name="Pelletier E."/>
            <person name="Niang G."/>
            <person name="Scheremetjew M."/>
            <person name="Finn R."/>
            <person name="Kale V."/>
            <person name="Holt S."/>
            <person name="Cochrane G."/>
            <person name="Meng A."/>
            <person name="Brown T."/>
            <person name="Cohen L."/>
        </authorList>
    </citation>
    <scope>NUCLEOTIDE SEQUENCE</scope>
    <source>
        <strain evidence="2">UTEX LB 985</strain>
    </source>
</reference>
<feature type="region of interest" description="Disordered" evidence="1">
    <location>
        <begin position="248"/>
        <end position="303"/>
    </location>
</feature>
<feature type="compositionally biased region" description="Low complexity" evidence="1">
    <location>
        <begin position="343"/>
        <end position="352"/>
    </location>
</feature>
<dbReference type="AlphaFoldDB" id="A0A7S2JPG8"/>
<name>A0A7S2JPG8_9EUKA</name>
<accession>A0A7S2JPG8</accession>
<evidence type="ECO:0000313" key="2">
    <source>
        <dbReference type="EMBL" id="CAD9553891.1"/>
    </source>
</evidence>
<organism evidence="2">
    <name type="scientific">Haptolina brevifila</name>
    <dbReference type="NCBI Taxonomy" id="156173"/>
    <lineage>
        <taxon>Eukaryota</taxon>
        <taxon>Haptista</taxon>
        <taxon>Haptophyta</taxon>
        <taxon>Prymnesiophyceae</taxon>
        <taxon>Prymnesiales</taxon>
        <taxon>Prymnesiaceae</taxon>
        <taxon>Haptolina</taxon>
    </lineage>
</organism>
<protein>
    <submittedName>
        <fullName evidence="2">Uncharacterized protein</fullName>
    </submittedName>
</protein>